<dbReference type="EC" id="5.4.3.8" evidence="8"/>
<evidence type="ECO:0000256" key="6">
    <source>
        <dbReference type="ARBA" id="ARBA00023235"/>
    </source>
</evidence>
<dbReference type="Gene3D" id="3.90.1150.10">
    <property type="entry name" value="Aspartate Aminotransferase, domain 1"/>
    <property type="match status" value="1"/>
</dbReference>
<dbReference type="SUPFAM" id="SSF53383">
    <property type="entry name" value="PLP-dependent transferases"/>
    <property type="match status" value="1"/>
</dbReference>
<evidence type="ECO:0000256" key="2">
    <source>
        <dbReference type="ARBA" id="ARBA00001933"/>
    </source>
</evidence>
<reference evidence="9" key="1">
    <citation type="journal article" date="2021" name="PeerJ">
        <title>Extensive microbial diversity within the chicken gut microbiome revealed by metagenomics and culture.</title>
        <authorList>
            <person name="Gilroy R."/>
            <person name="Ravi A."/>
            <person name="Getino M."/>
            <person name="Pursley I."/>
            <person name="Horton D.L."/>
            <person name="Alikhan N.F."/>
            <person name="Baker D."/>
            <person name="Gharbi K."/>
            <person name="Hall N."/>
            <person name="Watson M."/>
            <person name="Adriaenssens E.M."/>
            <person name="Foster-Nyarko E."/>
            <person name="Jarju S."/>
            <person name="Secka A."/>
            <person name="Antonio M."/>
            <person name="Oren A."/>
            <person name="Chaudhuri R.R."/>
            <person name="La Ragione R."/>
            <person name="Hildebrand F."/>
            <person name="Pallen M.J."/>
        </authorList>
    </citation>
    <scope>NUCLEOTIDE SEQUENCE</scope>
    <source>
        <strain evidence="9">CHK33-5263</strain>
    </source>
</reference>
<keyword evidence="8" id="KW-0963">Cytoplasm</keyword>
<dbReference type="GO" id="GO:0030170">
    <property type="term" value="F:pyridoxal phosphate binding"/>
    <property type="evidence" value="ECO:0007669"/>
    <property type="project" value="InterPro"/>
</dbReference>
<evidence type="ECO:0000313" key="10">
    <source>
        <dbReference type="Proteomes" id="UP000824044"/>
    </source>
</evidence>
<comment type="subunit">
    <text evidence="8">Homodimer.</text>
</comment>
<dbReference type="InterPro" id="IPR015424">
    <property type="entry name" value="PyrdxlP-dep_Trfase"/>
</dbReference>
<dbReference type="InterPro" id="IPR004639">
    <property type="entry name" value="4pyrrol_synth_GluAld_NH2Trfase"/>
</dbReference>
<comment type="pathway">
    <text evidence="3">Porphyrin-containing compound metabolism; protoporphyrin-IX biosynthesis; 5-aminolevulinate from L-glutamyl-tRNA(Glu): step 2/2.</text>
</comment>
<evidence type="ECO:0000313" key="9">
    <source>
        <dbReference type="EMBL" id="HIZ24328.1"/>
    </source>
</evidence>
<keyword evidence="7 8" id="KW-0627">Porphyrin biosynthesis</keyword>
<sequence length="427" mass="45031">MSENQQYFERAKRIIQGAVNSPVRAFRAVGRTPRFIREAKGDTITDVGGKSYTDYVMSWGPLVLGHAREEVVRAVTDAAARGLSYGAPTGRETELAEEIGAACPHMELVRLVNSGTEATMSAVRVARGYTRREKIVKFAGNYHGHSDGLLVKAGSGCLTGAVPDSLGVPRGYAAETLVAQYNDLASVRALFEANRGEIACVIVEPVAANMGVVPPEEGFLQGLRALCDQSGALLIFDEVITGFRVAYGGAAERYGVTPDLAAYGKIVGGGMPLAAYGGRREIMSVVAPLGGVYQAGTLSGNPVATAAGLATLRILREGRENIYPALEEKGAYLEEAFRAAGVPATRVGSILTPFFAARAPKNYAEACACDTAAFARYFGAMLDAGQYVAPSQFEAMFVSAVHTKQHLQETASAIAAAVRAAREAAPI</sequence>
<dbReference type="FunFam" id="3.40.640.10:FF:000021">
    <property type="entry name" value="Glutamate-1-semialdehyde 2,1-aminomutase"/>
    <property type="match status" value="1"/>
</dbReference>
<keyword evidence="5 8" id="KW-0663">Pyridoxal phosphate</keyword>
<evidence type="ECO:0000256" key="3">
    <source>
        <dbReference type="ARBA" id="ARBA00004819"/>
    </source>
</evidence>
<dbReference type="PANTHER" id="PTHR43713">
    <property type="entry name" value="GLUTAMATE-1-SEMIALDEHYDE 2,1-AMINOMUTASE"/>
    <property type="match status" value="1"/>
</dbReference>
<dbReference type="InterPro" id="IPR049704">
    <property type="entry name" value="Aminotrans_3_PPA_site"/>
</dbReference>
<evidence type="ECO:0000256" key="8">
    <source>
        <dbReference type="HAMAP-Rule" id="MF_00375"/>
    </source>
</evidence>
<keyword evidence="6 8" id="KW-0413">Isomerase</keyword>
<organism evidence="9 10">
    <name type="scientific">Candidatus Gallimonas intestinigallinarum</name>
    <dbReference type="NCBI Taxonomy" id="2838604"/>
    <lineage>
        <taxon>Bacteria</taxon>
        <taxon>Bacillati</taxon>
        <taxon>Bacillota</taxon>
        <taxon>Clostridia</taxon>
        <taxon>Candidatus Gallimonas</taxon>
    </lineage>
</organism>
<comment type="catalytic activity">
    <reaction evidence="1 8">
        <text>(S)-4-amino-5-oxopentanoate = 5-aminolevulinate</text>
        <dbReference type="Rhea" id="RHEA:14265"/>
        <dbReference type="ChEBI" id="CHEBI:57501"/>
        <dbReference type="ChEBI" id="CHEBI:356416"/>
        <dbReference type="EC" id="5.4.3.8"/>
    </reaction>
</comment>
<dbReference type="PROSITE" id="PS00600">
    <property type="entry name" value="AA_TRANSFER_CLASS_3"/>
    <property type="match status" value="1"/>
</dbReference>
<dbReference type="GO" id="GO:0005737">
    <property type="term" value="C:cytoplasm"/>
    <property type="evidence" value="ECO:0007669"/>
    <property type="project" value="UniProtKB-SubCell"/>
</dbReference>
<dbReference type="InterPro" id="IPR015421">
    <property type="entry name" value="PyrdxlP-dep_Trfase_major"/>
</dbReference>
<comment type="cofactor">
    <cofactor evidence="2 8">
        <name>pyridoxal 5'-phosphate</name>
        <dbReference type="ChEBI" id="CHEBI:597326"/>
    </cofactor>
</comment>
<name>A0A9D2IUV4_9FIRM</name>
<dbReference type="NCBIfam" id="TIGR00713">
    <property type="entry name" value="hemL"/>
    <property type="match status" value="1"/>
</dbReference>
<dbReference type="Pfam" id="PF00202">
    <property type="entry name" value="Aminotran_3"/>
    <property type="match status" value="1"/>
</dbReference>
<dbReference type="CDD" id="cd00610">
    <property type="entry name" value="OAT_like"/>
    <property type="match status" value="1"/>
</dbReference>
<comment type="caution">
    <text evidence="9">The sequence shown here is derived from an EMBL/GenBank/DDBJ whole genome shotgun (WGS) entry which is preliminary data.</text>
</comment>
<accession>A0A9D2IUV4</accession>
<evidence type="ECO:0000256" key="4">
    <source>
        <dbReference type="ARBA" id="ARBA00008981"/>
    </source>
</evidence>
<dbReference type="GO" id="GO:0008483">
    <property type="term" value="F:transaminase activity"/>
    <property type="evidence" value="ECO:0007669"/>
    <property type="project" value="InterPro"/>
</dbReference>
<comment type="similarity">
    <text evidence="4 8">Belongs to the class-III pyridoxal-phosphate-dependent aminotransferase family. HemL subfamily.</text>
</comment>
<reference evidence="9" key="2">
    <citation type="submission" date="2021-04" db="EMBL/GenBank/DDBJ databases">
        <authorList>
            <person name="Gilroy R."/>
        </authorList>
    </citation>
    <scope>NUCLEOTIDE SEQUENCE</scope>
    <source>
        <strain evidence="9">CHK33-5263</strain>
    </source>
</reference>
<dbReference type="GO" id="GO:0006782">
    <property type="term" value="P:protoporphyrinogen IX biosynthetic process"/>
    <property type="evidence" value="ECO:0007669"/>
    <property type="project" value="UniProtKB-UniRule"/>
</dbReference>
<dbReference type="GO" id="GO:0042286">
    <property type="term" value="F:glutamate-1-semialdehyde 2,1-aminomutase activity"/>
    <property type="evidence" value="ECO:0007669"/>
    <property type="project" value="UniProtKB-UniRule"/>
</dbReference>
<dbReference type="HAMAP" id="MF_00375">
    <property type="entry name" value="HemL_aminotrans_3"/>
    <property type="match status" value="1"/>
</dbReference>
<dbReference type="Proteomes" id="UP000824044">
    <property type="component" value="Unassembled WGS sequence"/>
</dbReference>
<comment type="subcellular location">
    <subcellularLocation>
        <location evidence="8">Cytoplasm</location>
    </subcellularLocation>
</comment>
<dbReference type="AlphaFoldDB" id="A0A9D2IUV4"/>
<evidence type="ECO:0000256" key="7">
    <source>
        <dbReference type="ARBA" id="ARBA00023244"/>
    </source>
</evidence>
<dbReference type="InterPro" id="IPR015422">
    <property type="entry name" value="PyrdxlP-dep_Trfase_small"/>
</dbReference>
<evidence type="ECO:0000256" key="1">
    <source>
        <dbReference type="ARBA" id="ARBA00001579"/>
    </source>
</evidence>
<dbReference type="PANTHER" id="PTHR43713:SF3">
    <property type="entry name" value="GLUTAMATE-1-SEMIALDEHYDE 2,1-AMINOMUTASE 1, CHLOROPLASTIC-RELATED"/>
    <property type="match status" value="1"/>
</dbReference>
<proteinExistence type="inferred from homology"/>
<protein>
    <recommendedName>
        <fullName evidence="8">Glutamate-1-semialdehyde 2,1-aminomutase</fullName>
        <shortName evidence="8">GSA</shortName>
        <ecNumber evidence="8">5.4.3.8</ecNumber>
    </recommendedName>
    <alternativeName>
        <fullName evidence="8">Glutamate-1-semialdehyde aminotransferase</fullName>
        <shortName evidence="8">GSA-AT</shortName>
    </alternativeName>
</protein>
<feature type="modified residue" description="N6-(pyridoxal phosphate)lysine" evidence="8">
    <location>
        <position position="265"/>
    </location>
</feature>
<evidence type="ECO:0000256" key="5">
    <source>
        <dbReference type="ARBA" id="ARBA00022898"/>
    </source>
</evidence>
<gene>
    <name evidence="8 9" type="primary">hemL</name>
    <name evidence="9" type="ORF">H9812_02485</name>
</gene>
<dbReference type="NCBIfam" id="NF000818">
    <property type="entry name" value="PRK00062.1"/>
    <property type="match status" value="1"/>
</dbReference>
<dbReference type="InterPro" id="IPR005814">
    <property type="entry name" value="Aminotrans_3"/>
</dbReference>
<dbReference type="EMBL" id="DXBS01000052">
    <property type="protein sequence ID" value="HIZ24328.1"/>
    <property type="molecule type" value="Genomic_DNA"/>
</dbReference>
<dbReference type="Gene3D" id="3.40.640.10">
    <property type="entry name" value="Type I PLP-dependent aspartate aminotransferase-like (Major domain)"/>
    <property type="match status" value="1"/>
</dbReference>